<keyword evidence="4" id="KW-1185">Reference proteome</keyword>
<protein>
    <submittedName>
        <fullName evidence="3">Poly(RC)-binding protein 3</fullName>
    </submittedName>
</protein>
<dbReference type="Pfam" id="PF00013">
    <property type="entry name" value="KH_1"/>
    <property type="match status" value="1"/>
</dbReference>
<gene>
    <name evidence="3" type="primary">PCBP3_4</name>
    <name evidence="3" type="ORF">ATANTOWER_022632</name>
</gene>
<dbReference type="InterPro" id="IPR036612">
    <property type="entry name" value="KH_dom_type_1_sf"/>
</dbReference>
<evidence type="ECO:0000313" key="3">
    <source>
        <dbReference type="EMBL" id="MED6259430.1"/>
    </source>
</evidence>
<comment type="caution">
    <text evidence="3">The sequence shown here is derived from an EMBL/GenBank/DDBJ whole genome shotgun (WGS) entry which is preliminary data.</text>
</comment>
<organism evidence="3 4">
    <name type="scientific">Ataeniobius toweri</name>
    <dbReference type="NCBI Taxonomy" id="208326"/>
    <lineage>
        <taxon>Eukaryota</taxon>
        <taxon>Metazoa</taxon>
        <taxon>Chordata</taxon>
        <taxon>Craniata</taxon>
        <taxon>Vertebrata</taxon>
        <taxon>Euteleostomi</taxon>
        <taxon>Actinopterygii</taxon>
        <taxon>Neopterygii</taxon>
        <taxon>Teleostei</taxon>
        <taxon>Neoteleostei</taxon>
        <taxon>Acanthomorphata</taxon>
        <taxon>Ovalentaria</taxon>
        <taxon>Atherinomorphae</taxon>
        <taxon>Cyprinodontiformes</taxon>
        <taxon>Goodeidae</taxon>
        <taxon>Ataeniobius</taxon>
    </lineage>
</organism>
<evidence type="ECO:0000256" key="1">
    <source>
        <dbReference type="PROSITE-ProRule" id="PRU00117"/>
    </source>
</evidence>
<dbReference type="Proteomes" id="UP001345963">
    <property type="component" value="Unassembled WGS sequence"/>
</dbReference>
<name>A0ABU7CAZ8_9TELE</name>
<dbReference type="PROSITE" id="PS50084">
    <property type="entry name" value="KH_TYPE_1"/>
    <property type="match status" value="1"/>
</dbReference>
<evidence type="ECO:0000259" key="2">
    <source>
        <dbReference type="Pfam" id="PF00013"/>
    </source>
</evidence>
<reference evidence="3 4" key="1">
    <citation type="submission" date="2021-07" db="EMBL/GenBank/DDBJ databases">
        <authorList>
            <person name="Palmer J.M."/>
        </authorList>
    </citation>
    <scope>NUCLEOTIDE SEQUENCE [LARGE SCALE GENOMIC DNA]</scope>
    <source>
        <strain evidence="3 4">AT_MEX2019</strain>
        <tissue evidence="3">Muscle</tissue>
    </source>
</reference>
<evidence type="ECO:0000313" key="4">
    <source>
        <dbReference type="Proteomes" id="UP001345963"/>
    </source>
</evidence>
<accession>A0ABU7CAZ8</accession>
<dbReference type="InterPro" id="IPR004088">
    <property type="entry name" value="KH_dom_type_1"/>
</dbReference>
<dbReference type="Gene3D" id="3.30.1370.10">
    <property type="entry name" value="K Homology domain, type 1"/>
    <property type="match status" value="1"/>
</dbReference>
<dbReference type="EMBL" id="JAHUTI010083636">
    <property type="protein sequence ID" value="MED6259430.1"/>
    <property type="molecule type" value="Genomic_DNA"/>
</dbReference>
<proteinExistence type="predicted"/>
<keyword evidence="1" id="KW-0694">RNA-binding</keyword>
<dbReference type="SUPFAM" id="SSF54791">
    <property type="entry name" value="Eukaryotic type KH-domain (KH-domain type I)"/>
    <property type="match status" value="1"/>
</dbReference>
<sequence length="76" mass="8483">MAKGETVKRIREESCARVNISEGSCPERIITITGSTESVFRAFTMITYKLEEVGVTYSTPLKFTANFKKVKTGDQT</sequence>
<feature type="domain" description="K Homology" evidence="2">
    <location>
        <begin position="3"/>
        <end position="46"/>
    </location>
</feature>